<dbReference type="Proteomes" id="UP000602745">
    <property type="component" value="Unassembled WGS sequence"/>
</dbReference>
<dbReference type="RefSeq" id="WP_188409581.1">
    <property type="nucleotide sequence ID" value="NZ_BMCP01000002.1"/>
</dbReference>
<evidence type="ECO:0000313" key="2">
    <source>
        <dbReference type="EMBL" id="GGE42735.1"/>
    </source>
</evidence>
<evidence type="ECO:0000313" key="3">
    <source>
        <dbReference type="Proteomes" id="UP000602745"/>
    </source>
</evidence>
<comment type="caution">
    <text evidence="2">The sequence shown here is derived from an EMBL/GenBank/DDBJ whole genome shotgun (WGS) entry which is preliminary data.</text>
</comment>
<dbReference type="AlphaFoldDB" id="A0A8J2YHC9"/>
<feature type="compositionally biased region" description="Basic and acidic residues" evidence="1">
    <location>
        <begin position="1"/>
        <end position="10"/>
    </location>
</feature>
<evidence type="ECO:0000256" key="1">
    <source>
        <dbReference type="SAM" id="MobiDB-lite"/>
    </source>
</evidence>
<accession>A0A8J2YHC9</accession>
<feature type="compositionally biased region" description="Acidic residues" evidence="1">
    <location>
        <begin position="94"/>
        <end position="105"/>
    </location>
</feature>
<sequence>MARQDRDPPKRNSNYANTAETRMDERPILESPTGTRAPTIEGETSVAQDEIREKSVGTRPVSDKTNFHLSGTGGIETDDGLDERSEMARHAAEDIPDEGISDEPEGGPVFDKADKL</sequence>
<feature type="region of interest" description="Disordered" evidence="1">
    <location>
        <begin position="1"/>
        <end position="116"/>
    </location>
</feature>
<gene>
    <name evidence="2" type="ORF">GCM10007276_20020</name>
</gene>
<proteinExistence type="predicted"/>
<protein>
    <submittedName>
        <fullName evidence="2">Uncharacterized protein</fullName>
    </submittedName>
</protein>
<keyword evidence="3" id="KW-1185">Reference proteome</keyword>
<organism evidence="2 3">
    <name type="scientific">Agaricicola taiwanensis</name>
    <dbReference type="NCBI Taxonomy" id="591372"/>
    <lineage>
        <taxon>Bacteria</taxon>
        <taxon>Pseudomonadati</taxon>
        <taxon>Pseudomonadota</taxon>
        <taxon>Alphaproteobacteria</taxon>
        <taxon>Rhodobacterales</taxon>
        <taxon>Paracoccaceae</taxon>
        <taxon>Agaricicola</taxon>
    </lineage>
</organism>
<feature type="compositionally biased region" description="Polar residues" evidence="1">
    <location>
        <begin position="11"/>
        <end position="20"/>
    </location>
</feature>
<dbReference type="EMBL" id="BMCP01000002">
    <property type="protein sequence ID" value="GGE42735.1"/>
    <property type="molecule type" value="Genomic_DNA"/>
</dbReference>
<reference evidence="2" key="1">
    <citation type="journal article" date="2014" name="Int. J. Syst. Evol. Microbiol.">
        <title>Complete genome sequence of Corynebacterium casei LMG S-19264T (=DSM 44701T), isolated from a smear-ripened cheese.</title>
        <authorList>
            <consortium name="US DOE Joint Genome Institute (JGI-PGF)"/>
            <person name="Walter F."/>
            <person name="Albersmeier A."/>
            <person name="Kalinowski J."/>
            <person name="Ruckert C."/>
        </authorList>
    </citation>
    <scope>NUCLEOTIDE SEQUENCE</scope>
    <source>
        <strain evidence="2">CCM 7684</strain>
    </source>
</reference>
<reference evidence="2" key="2">
    <citation type="submission" date="2020-09" db="EMBL/GenBank/DDBJ databases">
        <authorList>
            <person name="Sun Q."/>
            <person name="Sedlacek I."/>
        </authorList>
    </citation>
    <scope>NUCLEOTIDE SEQUENCE</scope>
    <source>
        <strain evidence="2">CCM 7684</strain>
    </source>
</reference>
<feature type="compositionally biased region" description="Basic and acidic residues" evidence="1">
    <location>
        <begin position="82"/>
        <end position="93"/>
    </location>
</feature>
<name>A0A8J2YHC9_9RHOB</name>
<feature type="compositionally biased region" description="Basic and acidic residues" evidence="1">
    <location>
        <begin position="49"/>
        <end position="66"/>
    </location>
</feature>